<dbReference type="AlphaFoldDB" id="A0AA86PGK8"/>
<reference evidence="4 5" key="2">
    <citation type="submission" date="2024-07" db="EMBL/GenBank/DDBJ databases">
        <authorList>
            <person name="Akdeniz Z."/>
        </authorList>
    </citation>
    <scope>NUCLEOTIDE SEQUENCE [LARGE SCALE GENOMIC DNA]</scope>
</reference>
<dbReference type="EMBL" id="CATOUU010000657">
    <property type="protein sequence ID" value="CAI9938909.1"/>
    <property type="molecule type" value="Genomic_DNA"/>
</dbReference>
<dbReference type="GO" id="GO:0016758">
    <property type="term" value="F:hexosyltransferase activity"/>
    <property type="evidence" value="ECO:0007669"/>
    <property type="project" value="UniProtKB-ARBA"/>
</dbReference>
<dbReference type="Gene3D" id="3.90.550.10">
    <property type="entry name" value="Spore Coat Polysaccharide Biosynthesis Protein SpsA, Chain A"/>
    <property type="match status" value="1"/>
</dbReference>
<dbReference type="InterPro" id="IPR001173">
    <property type="entry name" value="Glyco_trans_2-like"/>
</dbReference>
<dbReference type="Proteomes" id="UP001642409">
    <property type="component" value="Unassembled WGS sequence"/>
</dbReference>
<dbReference type="Pfam" id="PF00535">
    <property type="entry name" value="Glycos_transf_2"/>
    <property type="match status" value="1"/>
</dbReference>
<dbReference type="PANTHER" id="PTHR22916:SF3">
    <property type="entry name" value="UDP-GLCNAC:BETAGAL BETA-1,3-N-ACETYLGLUCOSAMINYLTRANSFERASE-LIKE PROTEIN 1"/>
    <property type="match status" value="1"/>
</dbReference>
<gene>
    <name evidence="3" type="ORF">HINF_LOCUS26554</name>
    <name evidence="4" type="ORF">HINF_LOCUS40299</name>
</gene>
<evidence type="ECO:0000313" key="4">
    <source>
        <dbReference type="EMBL" id="CAL6043899.1"/>
    </source>
</evidence>
<feature type="domain" description="Glycosyltransferase 2-like" evidence="2">
    <location>
        <begin position="13"/>
        <end position="143"/>
    </location>
</feature>
<dbReference type="PANTHER" id="PTHR22916">
    <property type="entry name" value="GLYCOSYLTRANSFERASE"/>
    <property type="match status" value="1"/>
</dbReference>
<dbReference type="InterPro" id="IPR029044">
    <property type="entry name" value="Nucleotide-diphossugar_trans"/>
</dbReference>
<evidence type="ECO:0000313" key="3">
    <source>
        <dbReference type="EMBL" id="CAI9938909.1"/>
    </source>
</evidence>
<comment type="caution">
    <text evidence="3">The sequence shown here is derived from an EMBL/GenBank/DDBJ whole genome shotgun (WGS) entry which is preliminary data.</text>
</comment>
<evidence type="ECO:0000256" key="1">
    <source>
        <dbReference type="ARBA" id="ARBA00003301"/>
    </source>
</evidence>
<protein>
    <submittedName>
        <fullName evidence="3">Glycosyl transferase family 2 protein</fullName>
    </submittedName>
    <submittedName>
        <fullName evidence="4">Glycosyl_transferase family 2 protein</fullName>
    </submittedName>
</protein>
<organism evidence="3">
    <name type="scientific">Hexamita inflata</name>
    <dbReference type="NCBI Taxonomy" id="28002"/>
    <lineage>
        <taxon>Eukaryota</taxon>
        <taxon>Metamonada</taxon>
        <taxon>Diplomonadida</taxon>
        <taxon>Hexamitidae</taxon>
        <taxon>Hexamitinae</taxon>
        <taxon>Hexamita</taxon>
    </lineage>
</organism>
<reference evidence="3" key="1">
    <citation type="submission" date="2023-06" db="EMBL/GenBank/DDBJ databases">
        <authorList>
            <person name="Kurt Z."/>
        </authorList>
    </citation>
    <scope>NUCLEOTIDE SEQUENCE</scope>
</reference>
<keyword evidence="3" id="KW-0808">Transferase</keyword>
<evidence type="ECO:0000313" key="5">
    <source>
        <dbReference type="Proteomes" id="UP001642409"/>
    </source>
</evidence>
<dbReference type="SUPFAM" id="SSF53448">
    <property type="entry name" value="Nucleotide-diphospho-sugar transferases"/>
    <property type="match status" value="1"/>
</dbReference>
<proteinExistence type="predicted"/>
<sequence>MNLLLSLCAPQISVVIPVYNKEKHLRACINSVLSQNFTDFEILIVDDGSTDDSLNVALSFNDSRISVIPLPNNTGVLHARYVGISNANGTYIINLDADDAFSTPTLFNQLLIHNNTDIVHFKLERVYFNTTQNSFLSTPLNWVNPSVQTMDQPFLTDGLLKNFVGHLTNGKMIKRTVYLKGLERMGQFVNEHIVFGEDYLQMSFVFKQAKSYIGTEVMGQYYNEHDEQETQSGKMMKMVRDLVKVASILESEYESYKEYISIIIKNRIEELFEKKQMNDEEKHEMCAILLNTPVFKKKQIQEIKKGLCQ</sequence>
<dbReference type="EMBL" id="CAXDID020000158">
    <property type="protein sequence ID" value="CAL6043899.1"/>
    <property type="molecule type" value="Genomic_DNA"/>
</dbReference>
<evidence type="ECO:0000259" key="2">
    <source>
        <dbReference type="Pfam" id="PF00535"/>
    </source>
</evidence>
<accession>A0AA86PGK8</accession>
<dbReference type="CDD" id="cd00761">
    <property type="entry name" value="Glyco_tranf_GTA_type"/>
    <property type="match status" value="1"/>
</dbReference>
<keyword evidence="5" id="KW-1185">Reference proteome</keyword>
<comment type="function">
    <text evidence="1">Dolichyl-phosphate beta-glucosyltransferase involved in the glycosylation of glycoproteins through the synthesis of dolichyl beta-D-glucosyl phosphate which serves as a sugar donor for transfer of three glucose residues to the Man-9-GlcNAc-2-PP-dolichol precursor to N-glycans.</text>
</comment>
<name>A0AA86PGK8_9EUKA</name>